<dbReference type="InterPro" id="IPR042529">
    <property type="entry name" value="IF_2B-like_C"/>
</dbReference>
<proteinExistence type="evidence at transcript level"/>
<protein>
    <recommendedName>
        <fullName evidence="7">Translation initiation factor eIF2B subunit delta</fullName>
    </recommendedName>
    <alternativeName>
        <fullName evidence="8">eIF2B GDP-GTP exchange factor subunit delta</fullName>
    </alternativeName>
</protein>
<evidence type="ECO:0000256" key="9">
    <source>
        <dbReference type="ARBA" id="ARBA00046432"/>
    </source>
</evidence>
<dbReference type="Pfam" id="PF01008">
    <property type="entry name" value="IF-2B"/>
    <property type="match status" value="1"/>
</dbReference>
<evidence type="ECO:0000256" key="2">
    <source>
        <dbReference type="ARBA" id="ARBA00007251"/>
    </source>
</evidence>
<dbReference type="GO" id="GO:0048513">
    <property type="term" value="P:animal organ development"/>
    <property type="evidence" value="ECO:0007669"/>
    <property type="project" value="UniProtKB-ARBA"/>
</dbReference>
<dbReference type="GO" id="GO:0140535">
    <property type="term" value="C:intracellular protein-containing complex"/>
    <property type="evidence" value="ECO:0007669"/>
    <property type="project" value="UniProtKB-ARBA"/>
</dbReference>
<dbReference type="SUPFAM" id="SSF100950">
    <property type="entry name" value="NagB/RpiA/CoA transferase-like"/>
    <property type="match status" value="1"/>
</dbReference>
<feature type="region of interest" description="Disordered" evidence="11">
    <location>
        <begin position="78"/>
        <end position="272"/>
    </location>
</feature>
<comment type="subcellular location">
    <subcellularLocation>
        <location evidence="1">Cytoplasm</location>
        <location evidence="1">Cytosol</location>
    </subcellularLocation>
</comment>
<feature type="compositionally biased region" description="Basic residues" evidence="11">
    <location>
        <begin position="1"/>
        <end position="13"/>
    </location>
</feature>
<comment type="function">
    <text evidence="6">Acts as a component of the translation initiation factor 2B (eIF2B) complex, which catalyzes the exchange of GDP for GTP on eukaryotic initiation factor 2 (eIF2) gamma subunit. Its guanine nucleotide exchange factor activity is repressed when bound to eIF2 complex phosphorylated on the alpha subunit, thereby limiting the amount of methionyl-initiator methionine tRNA available to the ribosome and consequently global translation is repressed.</text>
</comment>
<feature type="compositionally biased region" description="Basic and acidic residues" evidence="11">
    <location>
        <begin position="165"/>
        <end position="183"/>
    </location>
</feature>
<evidence type="ECO:0000256" key="8">
    <source>
        <dbReference type="ARBA" id="ARBA00044356"/>
    </source>
</evidence>
<dbReference type="FunFam" id="3.40.50.10470:FF:000002">
    <property type="entry name" value="Probable translation initiation factor eIF-2B subunit delta"/>
    <property type="match status" value="1"/>
</dbReference>
<feature type="compositionally biased region" description="Basic and acidic residues" evidence="11">
    <location>
        <begin position="136"/>
        <end position="153"/>
    </location>
</feature>
<dbReference type="GO" id="GO:0003743">
    <property type="term" value="F:translation initiation factor activity"/>
    <property type="evidence" value="ECO:0007669"/>
    <property type="project" value="UniProtKB-KW"/>
</dbReference>
<sequence>KKRKQRKKNKKNKQSSTNSELPVKESTLVAPIIDEIKEIISTEKVKDTQVVVELAETKELTSETIAVAKEQVIKMNTKIGEEKSRESILAERAAKKTAKANAKNKDKSDTKVQTPNTPQQKQSEKIVATPVTPKAEPSEKEKSREEILAERAAKKAAKLAGKGNKSNEKPTEPKIAPEKKELQQQESIDTELSKKLNEIHISDDSSKAKDAKPTLTKAERRAIQEAQRAAKTKTLAEKSQSTSAKPKEVQSSQQEKSAKSSNSTISSTNKKLIKSPTKVHTVKLFNHLYSDRNPIPETVNSKDIHPAIVKLGLQYSEGLTVGSNARCIAFLKALRLLIHDYETPPQKTFSRGLEESLSMCVSYIHQCRPLAVSMTNALKYIKMYINQLNSSELKDDEQKEVLLDSIDTYLRDQIEKAAQAISISVQEKISNEDVILTYGCSSLIRHILEEAIRRKVQFRVIVVDSRPRNEGQEMLKRLVSQGIECTYVLINAVAFVMPEVTKVLLGAHALLANGCVMSRVGTAQIALVAKSFNVPVLVCCETHKFSERVQTDAFVYNEIGNPNDLIKLDSNTQNQNSQNSLNDWQTISHLTPLNLHYDVTPPELVTAVVTEIAILPCTSVPVILRIKPSEIGY</sequence>
<comment type="similarity">
    <text evidence="2 10">Belongs to the eIF-2B alpha/beta/delta subunits family.</text>
</comment>
<evidence type="ECO:0000256" key="5">
    <source>
        <dbReference type="ARBA" id="ARBA00022917"/>
    </source>
</evidence>
<dbReference type="GO" id="GO:0007417">
    <property type="term" value="P:central nervous system development"/>
    <property type="evidence" value="ECO:0007669"/>
    <property type="project" value="UniProtKB-ARBA"/>
</dbReference>
<evidence type="ECO:0000256" key="11">
    <source>
        <dbReference type="SAM" id="MobiDB-lite"/>
    </source>
</evidence>
<feature type="non-terminal residue" evidence="12">
    <location>
        <position position="1"/>
    </location>
</feature>
<evidence type="ECO:0000256" key="1">
    <source>
        <dbReference type="ARBA" id="ARBA00004514"/>
    </source>
</evidence>
<evidence type="ECO:0000256" key="4">
    <source>
        <dbReference type="ARBA" id="ARBA00022540"/>
    </source>
</evidence>
<feature type="compositionally biased region" description="Basic and acidic residues" evidence="11">
    <location>
        <begin position="191"/>
        <end position="223"/>
    </location>
</feature>
<evidence type="ECO:0000256" key="10">
    <source>
        <dbReference type="RuleBase" id="RU003814"/>
    </source>
</evidence>
<dbReference type="EMBL" id="GANO01001462">
    <property type="protein sequence ID" value="JAB58409.1"/>
    <property type="molecule type" value="mRNA"/>
</dbReference>
<feature type="compositionally biased region" description="Basic and acidic residues" evidence="11">
    <location>
        <begin position="79"/>
        <end position="94"/>
    </location>
</feature>
<keyword evidence="3" id="KW-0963">Cytoplasm</keyword>
<evidence type="ECO:0000256" key="7">
    <source>
        <dbReference type="ARBA" id="ARBA00044147"/>
    </source>
</evidence>
<dbReference type="GO" id="GO:0005085">
    <property type="term" value="F:guanyl-nucleotide exchange factor activity"/>
    <property type="evidence" value="ECO:0007669"/>
    <property type="project" value="UniProtKB-ARBA"/>
</dbReference>
<evidence type="ECO:0000256" key="6">
    <source>
        <dbReference type="ARBA" id="ARBA00043898"/>
    </source>
</evidence>
<dbReference type="InterPro" id="IPR000649">
    <property type="entry name" value="IF-2B-related"/>
</dbReference>
<organism evidence="12">
    <name type="scientific">Corethrella appendiculata</name>
    <dbReference type="NCBI Taxonomy" id="1370023"/>
    <lineage>
        <taxon>Eukaryota</taxon>
        <taxon>Metazoa</taxon>
        <taxon>Ecdysozoa</taxon>
        <taxon>Arthropoda</taxon>
        <taxon>Hexapoda</taxon>
        <taxon>Insecta</taxon>
        <taxon>Pterygota</taxon>
        <taxon>Neoptera</taxon>
        <taxon>Endopterygota</taxon>
        <taxon>Diptera</taxon>
        <taxon>Nematocera</taxon>
        <taxon>Culicoidea</taxon>
        <taxon>Chaoboridae</taxon>
        <taxon>Corethrella</taxon>
    </lineage>
</organism>
<dbReference type="Gene3D" id="3.40.50.10470">
    <property type="entry name" value="Translation initiation factor eif-2b, domain 2"/>
    <property type="match status" value="1"/>
</dbReference>
<comment type="subunit">
    <text evidence="9">Component of the translation initiation factor 2B (eIF2B) complex which is a heterodecamer of two sets of five different subunits: alpha, beta, gamma, delta and epsilon. Subunits alpha, beta and delta comprise a regulatory subcomplex and subunits epsilon and gamma comprise a catalytic subcomplex. Within the complex, the hexameric regulatory complex resides at the center, with the two heterodimeric catalytic subcomplexes bound on opposite sides.</text>
</comment>
<accession>U5EWD9</accession>
<dbReference type="AlphaFoldDB" id="U5EWD9"/>
<dbReference type="PANTHER" id="PTHR10233">
    <property type="entry name" value="TRANSLATION INITIATION FACTOR EIF-2B"/>
    <property type="match status" value="1"/>
</dbReference>
<dbReference type="PANTHER" id="PTHR10233:SF14">
    <property type="entry name" value="TRANSLATION INITIATION FACTOR EIF-2B SUBUNIT DELTA"/>
    <property type="match status" value="1"/>
</dbReference>
<reference evidence="12" key="1">
    <citation type="journal article" date="2014" name="Insect Biochem. Mol. Biol.">
        <title>An insight into the sialome of the frog biting fly, Corethrella appendiculata.</title>
        <authorList>
            <person name="Ribeiro J.M.C."/>
            <person name="Chagas A.C."/>
            <person name="Pham V.M."/>
            <person name="Lounibos L.P."/>
            <person name="Calvo E."/>
        </authorList>
    </citation>
    <scope>NUCLEOTIDE SEQUENCE</scope>
    <source>
        <tissue evidence="12">Salivary glands</tissue>
    </source>
</reference>
<dbReference type="InterPro" id="IPR037171">
    <property type="entry name" value="NagB/RpiA_transferase-like"/>
</dbReference>
<feature type="compositionally biased region" description="Low complexity" evidence="11">
    <location>
        <begin position="249"/>
        <end position="270"/>
    </location>
</feature>
<dbReference type="GO" id="GO:0005829">
    <property type="term" value="C:cytosol"/>
    <property type="evidence" value="ECO:0007669"/>
    <property type="project" value="UniProtKB-SubCell"/>
</dbReference>
<evidence type="ECO:0000313" key="12">
    <source>
        <dbReference type="EMBL" id="JAB58409.1"/>
    </source>
</evidence>
<name>U5EWD9_9DIPT</name>
<evidence type="ECO:0000256" key="3">
    <source>
        <dbReference type="ARBA" id="ARBA00022490"/>
    </source>
</evidence>
<feature type="region of interest" description="Disordered" evidence="11">
    <location>
        <begin position="1"/>
        <end position="26"/>
    </location>
</feature>
<feature type="compositionally biased region" description="Polar residues" evidence="11">
    <location>
        <begin position="112"/>
        <end position="121"/>
    </location>
</feature>
<keyword evidence="4 12" id="KW-0396">Initiation factor</keyword>
<keyword evidence="5" id="KW-0648">Protein biosynthesis</keyword>